<dbReference type="InterPro" id="IPR001433">
    <property type="entry name" value="OxRdtase_FAD/NAD-bd"/>
</dbReference>
<dbReference type="Proteomes" id="UP000612893">
    <property type="component" value="Unassembled WGS sequence"/>
</dbReference>
<dbReference type="Pfam" id="PF00175">
    <property type="entry name" value="NAD_binding_1"/>
    <property type="match status" value="1"/>
</dbReference>
<dbReference type="SUPFAM" id="SSF52218">
    <property type="entry name" value="Flavoproteins"/>
    <property type="match status" value="1"/>
</dbReference>
<dbReference type="InterPro" id="IPR029039">
    <property type="entry name" value="Flavoprotein-like_sf"/>
</dbReference>
<comment type="caution">
    <text evidence="10">The sequence shown here is derived from an EMBL/GenBank/DDBJ whole genome shotgun (WGS) entry which is preliminary data.</text>
</comment>
<feature type="domain" description="FAD-binding FR-type" evidence="9">
    <location>
        <begin position="124"/>
        <end position="360"/>
    </location>
</feature>
<keyword evidence="5" id="KW-0521">NADP</keyword>
<dbReference type="Gene3D" id="3.40.50.360">
    <property type="match status" value="1"/>
</dbReference>
<dbReference type="EMBL" id="JAEKNR010000118">
    <property type="protein sequence ID" value="MBJ7598615.1"/>
    <property type="molecule type" value="Genomic_DNA"/>
</dbReference>
<keyword evidence="4" id="KW-0274">FAD</keyword>
<dbReference type="SUPFAM" id="SSF63380">
    <property type="entry name" value="Riboflavin synthase domain-like"/>
    <property type="match status" value="1"/>
</dbReference>
<evidence type="ECO:0000256" key="6">
    <source>
        <dbReference type="ARBA" id="ARBA00023002"/>
    </source>
</evidence>
<dbReference type="PANTHER" id="PTHR19384">
    <property type="entry name" value="NITRIC OXIDE SYNTHASE-RELATED"/>
    <property type="match status" value="1"/>
</dbReference>
<dbReference type="CDD" id="cd06206">
    <property type="entry name" value="bifunctional_CYPOR"/>
    <property type="match status" value="1"/>
</dbReference>
<evidence type="ECO:0000256" key="3">
    <source>
        <dbReference type="ARBA" id="ARBA00022630"/>
    </source>
</evidence>
<feature type="domain" description="Flavodoxin-like" evidence="8">
    <location>
        <begin position="1"/>
        <end position="88"/>
    </location>
</feature>
<evidence type="ECO:0000259" key="8">
    <source>
        <dbReference type="PROSITE" id="PS50902"/>
    </source>
</evidence>
<accession>A0A934K563</accession>
<dbReference type="EC" id="1.6.2.4" evidence="7"/>
<keyword evidence="6" id="KW-0560">Oxidoreductase</keyword>
<dbReference type="GO" id="GO:0003958">
    <property type="term" value="F:NADPH-hemoprotein reductase activity"/>
    <property type="evidence" value="ECO:0007669"/>
    <property type="project" value="UniProtKB-EC"/>
</dbReference>
<dbReference type="PANTHER" id="PTHR19384:SF17">
    <property type="entry name" value="NADPH--CYTOCHROME P450 REDUCTASE"/>
    <property type="match status" value="1"/>
</dbReference>
<sequence>MGQGAPDSDASLRPRRAAQALPAGALNGVRYAVFGCGNTDWARTYQAIPKTIDEHLARAGARRLVERGAANARGDFFGDFDDWYAHFWEPIAAEFGQSAAEPSPSPLLEVEFVGAVHDPIIRQHRLRLGTVVTNRELVNMSTAEARSKRHLEIALPEGETYRAGDYLAVLPLNPAAVVDRALAHFDLAYDATVILRIGQRGKTLLPADTPVTAGELLASYVELSQPATRKQIEQLADATVCPPDKQALEALAGDSGRHATEILDRRVSLLELLERYPACQLAFATYLQLLAPLTPRQYSISSSPLWSAQHATLTVAVLQGPAMSGGGIYEGAASTYLAHARPGTKVAVTVRPSNIAFHPPESLATPMVMVYAGSGLAPFRGFLQERALRAQAEGVSPAPALVFFGCTSPDVDYLNRDELQAWADQGLVDVRPAFSAAPVDGVTYVQHRLWTDRADVVELVRQGAIFYVCGDGRHMAPAVHETCGRIYTEATGATADEAEAWLESMQRHHARYLTDVFA</sequence>
<evidence type="ECO:0000256" key="7">
    <source>
        <dbReference type="ARBA" id="ARBA00023797"/>
    </source>
</evidence>
<dbReference type="PRINTS" id="PR00371">
    <property type="entry name" value="FPNCR"/>
</dbReference>
<dbReference type="Gene3D" id="1.20.990.10">
    <property type="entry name" value="NADPH-cytochrome p450 Reductase, Chain A, domain 3"/>
    <property type="match status" value="1"/>
</dbReference>
<protein>
    <recommendedName>
        <fullName evidence="7">NADPH--hemoprotein reductase</fullName>
        <ecNumber evidence="7">1.6.2.4</ecNumber>
    </recommendedName>
</protein>
<dbReference type="Pfam" id="PF00258">
    <property type="entry name" value="Flavodoxin_1"/>
    <property type="match status" value="1"/>
</dbReference>
<dbReference type="Gene3D" id="3.40.50.80">
    <property type="entry name" value="Nucleotide-binding domain of ferredoxin-NADP reductase (FNR) module"/>
    <property type="match status" value="1"/>
</dbReference>
<comment type="cofactor">
    <cofactor evidence="2">
        <name>FAD</name>
        <dbReference type="ChEBI" id="CHEBI:57692"/>
    </cofactor>
</comment>
<reference evidence="10" key="1">
    <citation type="submission" date="2020-10" db="EMBL/GenBank/DDBJ databases">
        <title>Ca. Dormibacterota MAGs.</title>
        <authorList>
            <person name="Montgomery K."/>
        </authorList>
    </citation>
    <scope>NUCLEOTIDE SEQUENCE [LARGE SCALE GENOMIC DNA]</scope>
    <source>
        <strain evidence="10">SC8812_S17_10</strain>
    </source>
</reference>
<dbReference type="PROSITE" id="PS51384">
    <property type="entry name" value="FAD_FR"/>
    <property type="match status" value="1"/>
</dbReference>
<evidence type="ECO:0000256" key="1">
    <source>
        <dbReference type="ARBA" id="ARBA00001917"/>
    </source>
</evidence>
<dbReference type="InterPro" id="IPR001709">
    <property type="entry name" value="Flavoprot_Pyr_Nucl_cyt_Rdtase"/>
</dbReference>
<evidence type="ECO:0000259" key="9">
    <source>
        <dbReference type="PROSITE" id="PS51384"/>
    </source>
</evidence>
<dbReference type="InterPro" id="IPR003097">
    <property type="entry name" value="CysJ-like_FAD-binding"/>
</dbReference>
<dbReference type="Pfam" id="PF00667">
    <property type="entry name" value="FAD_binding_1"/>
    <property type="match status" value="1"/>
</dbReference>
<dbReference type="InterPro" id="IPR023173">
    <property type="entry name" value="NADPH_Cyt_P450_Rdtase_alpha"/>
</dbReference>
<keyword evidence="11" id="KW-1185">Reference proteome</keyword>
<dbReference type="SUPFAM" id="SSF52343">
    <property type="entry name" value="Ferredoxin reductase-like, C-terminal NADP-linked domain"/>
    <property type="match status" value="1"/>
</dbReference>
<comment type="cofactor">
    <cofactor evidence="1">
        <name>FMN</name>
        <dbReference type="ChEBI" id="CHEBI:58210"/>
    </cofactor>
</comment>
<evidence type="ECO:0000256" key="2">
    <source>
        <dbReference type="ARBA" id="ARBA00001974"/>
    </source>
</evidence>
<dbReference type="InterPro" id="IPR017938">
    <property type="entry name" value="Riboflavin_synthase-like_b-brl"/>
</dbReference>
<evidence type="ECO:0000313" key="10">
    <source>
        <dbReference type="EMBL" id="MBJ7598615.1"/>
    </source>
</evidence>
<organism evidence="10 11">
    <name type="scientific">Candidatus Nephthysia bennettiae</name>
    <dbReference type="NCBI Taxonomy" id="3127016"/>
    <lineage>
        <taxon>Bacteria</taxon>
        <taxon>Bacillati</taxon>
        <taxon>Candidatus Dormiibacterota</taxon>
        <taxon>Candidatus Dormibacteria</taxon>
        <taxon>Candidatus Dormibacterales</taxon>
        <taxon>Candidatus Dormibacteraceae</taxon>
        <taxon>Candidatus Nephthysia</taxon>
    </lineage>
</organism>
<evidence type="ECO:0000256" key="4">
    <source>
        <dbReference type="ARBA" id="ARBA00022827"/>
    </source>
</evidence>
<dbReference type="RefSeq" id="WP_338201824.1">
    <property type="nucleotide sequence ID" value="NZ_JAEKNR010000118.1"/>
</dbReference>
<name>A0A934K563_9BACT</name>
<dbReference type="Gene3D" id="2.40.30.10">
    <property type="entry name" value="Translation factors"/>
    <property type="match status" value="1"/>
</dbReference>
<evidence type="ECO:0000313" key="11">
    <source>
        <dbReference type="Proteomes" id="UP000612893"/>
    </source>
</evidence>
<dbReference type="InterPro" id="IPR008254">
    <property type="entry name" value="Flavodoxin/NO_synth"/>
</dbReference>
<proteinExistence type="predicted"/>
<dbReference type="InterPro" id="IPR017927">
    <property type="entry name" value="FAD-bd_FR_type"/>
</dbReference>
<dbReference type="PROSITE" id="PS50902">
    <property type="entry name" value="FLAVODOXIN_LIKE"/>
    <property type="match status" value="1"/>
</dbReference>
<evidence type="ECO:0000256" key="5">
    <source>
        <dbReference type="ARBA" id="ARBA00022857"/>
    </source>
</evidence>
<dbReference type="AlphaFoldDB" id="A0A934K563"/>
<gene>
    <name evidence="10" type="ORF">JF922_11090</name>
</gene>
<dbReference type="InterPro" id="IPR039261">
    <property type="entry name" value="FNR_nucleotide-bd"/>
</dbReference>
<keyword evidence="3" id="KW-0285">Flavoprotein</keyword>